<name>A0A164AHN4_9BRAD</name>
<dbReference type="OrthoDB" id="7829313at2"/>
<keyword evidence="4" id="KW-1185">Reference proteome</keyword>
<dbReference type="AlphaFoldDB" id="A0A164AHN4"/>
<reference evidence="3 4" key="1">
    <citation type="submission" date="2016-03" db="EMBL/GenBank/DDBJ databases">
        <title>Microsymbionts genomes from the relict species Vavilovia formosa (Stev.) Fed.</title>
        <authorList>
            <person name="Kopat V."/>
            <person name="Chirak E."/>
            <person name="Kimeklis A."/>
            <person name="Andronov E."/>
        </authorList>
    </citation>
    <scope>NUCLEOTIDE SEQUENCE [LARGE SCALE GENOMIC DNA]</scope>
    <source>
        <strain evidence="3 4">Vaf07</strain>
    </source>
</reference>
<dbReference type="InterPro" id="IPR016772">
    <property type="entry name" value="UCP020408"/>
</dbReference>
<protein>
    <recommendedName>
        <fullName evidence="5">DUF2325 domain-containing protein</fullName>
    </recommendedName>
</protein>
<evidence type="ECO:0000313" key="3">
    <source>
        <dbReference type="EMBL" id="KZD24825.1"/>
    </source>
</evidence>
<accession>A0A164AHN4</accession>
<feature type="coiled-coil region" evidence="2">
    <location>
        <begin position="260"/>
        <end position="301"/>
    </location>
</feature>
<keyword evidence="2" id="KW-0175">Coiled coil</keyword>
<evidence type="ECO:0000256" key="1">
    <source>
        <dbReference type="ARBA" id="ARBA00007189"/>
    </source>
</evidence>
<proteinExistence type="inferred from homology"/>
<evidence type="ECO:0000256" key="2">
    <source>
        <dbReference type="SAM" id="Coils"/>
    </source>
</evidence>
<organism evidence="3 4">
    <name type="scientific">Tardiphaga robiniae</name>
    <dbReference type="NCBI Taxonomy" id="943830"/>
    <lineage>
        <taxon>Bacteria</taxon>
        <taxon>Pseudomonadati</taxon>
        <taxon>Pseudomonadota</taxon>
        <taxon>Alphaproteobacteria</taxon>
        <taxon>Hyphomicrobiales</taxon>
        <taxon>Nitrobacteraceae</taxon>
        <taxon>Tardiphaga</taxon>
    </lineage>
</organism>
<sequence>MSSQSILQIKPSTSAPLLGHKGLEALVNIDPKANRRARIWDISPALHCSIIGTCLTAAELRQFFVRFGDTDAKTITDHAIHSRGVRAAGQHDVAGKMLHKLLDNRHETTVKRFSNARTTAEVRELWLKAFDEGVIPSAYWAVLTHPATDRPLIEEAFGQVHMLSHMVGSSNRMDIARLRDLEREIGERDAKLARQEARLAAGASDRSELLRRIETLEAENRRLVFTEQMIATSSGGPDAAALLLRIDTEKAHATRLAGRVGELEEQLQAARKFAANLHKQNNQLESELAAVEATLQVDVRNEDEVSSIADELNGLTLLYVGGRPGLIEQLKVQCAKRGATLLAHDGGIEENSAALPGLISRADVAFFPVDCVSHHAAGQVKKLCRDHGKPFVPLRAASVASFISAVGDRSRFSLIK</sequence>
<gene>
    <name evidence="3" type="ORF">A4A58_21035</name>
</gene>
<comment type="similarity">
    <text evidence="1">Belongs to the UPF0751 family.</text>
</comment>
<comment type="caution">
    <text evidence="3">The sequence shown here is derived from an EMBL/GenBank/DDBJ whole genome shotgun (WGS) entry which is preliminary data.</text>
</comment>
<dbReference type="Proteomes" id="UP000076574">
    <property type="component" value="Unassembled WGS sequence"/>
</dbReference>
<dbReference type="STRING" id="943830.A4A58_21035"/>
<dbReference type="RefSeq" id="WP_068730655.1">
    <property type="nucleotide sequence ID" value="NZ_LVYV01000002.1"/>
</dbReference>
<evidence type="ECO:0008006" key="5">
    <source>
        <dbReference type="Google" id="ProtNLM"/>
    </source>
</evidence>
<evidence type="ECO:0000313" key="4">
    <source>
        <dbReference type="Proteomes" id="UP000076574"/>
    </source>
</evidence>
<dbReference type="EMBL" id="LVYV01000002">
    <property type="protein sequence ID" value="KZD24825.1"/>
    <property type="molecule type" value="Genomic_DNA"/>
</dbReference>
<dbReference type="Pfam" id="PF10087">
    <property type="entry name" value="DUF2325"/>
    <property type="match status" value="1"/>
</dbReference>